<evidence type="ECO:0000313" key="1">
    <source>
        <dbReference type="EMBL" id="AZG36537.1"/>
    </source>
</evidence>
<dbReference type="GO" id="GO:0005509">
    <property type="term" value="F:calcium ion binding"/>
    <property type="evidence" value="ECO:0007669"/>
    <property type="project" value="InterPro"/>
</dbReference>
<dbReference type="GO" id="GO:0016020">
    <property type="term" value="C:membrane"/>
    <property type="evidence" value="ECO:0007669"/>
    <property type="project" value="InterPro"/>
</dbReference>
<reference evidence="4" key="2">
    <citation type="submission" date="2018-11" db="EMBL/GenBank/DDBJ databases">
        <title>Shewanella sp. R106.</title>
        <authorList>
            <person name="Hwang Y.J."/>
            <person name="Hwang C.Y."/>
        </authorList>
    </citation>
    <scope>NUCLEOTIDE SEQUENCE [LARGE SCALE GENOMIC DNA]</scope>
    <source>
        <strain evidence="4">R106</strain>
    </source>
</reference>
<dbReference type="AlphaFoldDB" id="A0A3N4E844"/>
<reference evidence="2" key="3">
    <citation type="submission" date="2018-11" db="EMBL/GenBank/DDBJ databases">
        <authorList>
            <person name="Hwang Y.J."/>
            <person name="Hwang C.Y."/>
        </authorList>
    </citation>
    <scope>NUCLEOTIDE SEQUENCE</scope>
    <source>
        <strain evidence="2">R106</strain>
    </source>
</reference>
<dbReference type="EMBL" id="RKKB01000001">
    <property type="protein sequence ID" value="RPA34385.1"/>
    <property type="molecule type" value="Genomic_DNA"/>
</dbReference>
<name>A0A3N4E844_9GAMM</name>
<protein>
    <recommendedName>
        <fullName evidence="5">Dystroglycan-type cadherin-like domain-containing protein</fullName>
    </recommendedName>
</protein>
<dbReference type="SUPFAM" id="SSF49313">
    <property type="entry name" value="Cadherin-like"/>
    <property type="match status" value="1"/>
</dbReference>
<dbReference type="Proteomes" id="UP000278855">
    <property type="component" value="Unassembled WGS sequence"/>
</dbReference>
<gene>
    <name evidence="2" type="ORF">EGC77_01485</name>
    <name evidence="1" type="ORF">EGC80_17850</name>
</gene>
<dbReference type="KEGG" id="spsr:EGC80_17850"/>
<dbReference type="PROSITE" id="PS51257">
    <property type="entry name" value="PROKAR_LIPOPROTEIN"/>
    <property type="match status" value="1"/>
</dbReference>
<proteinExistence type="predicted"/>
<dbReference type="EMBL" id="CP034073">
    <property type="protein sequence ID" value="AZG36537.1"/>
    <property type="molecule type" value="Genomic_DNA"/>
</dbReference>
<dbReference type="OrthoDB" id="5624957at2"/>
<evidence type="ECO:0000313" key="2">
    <source>
        <dbReference type="EMBL" id="RPA34385.1"/>
    </source>
</evidence>
<evidence type="ECO:0000313" key="4">
    <source>
        <dbReference type="Proteomes" id="UP000278855"/>
    </source>
</evidence>
<organism evidence="2 4">
    <name type="scientific">Shewanella psychromarinicola</name>
    <dbReference type="NCBI Taxonomy" id="2487742"/>
    <lineage>
        <taxon>Bacteria</taxon>
        <taxon>Pseudomonadati</taxon>
        <taxon>Pseudomonadota</taxon>
        <taxon>Gammaproteobacteria</taxon>
        <taxon>Alteromonadales</taxon>
        <taxon>Shewanellaceae</taxon>
        <taxon>Shewanella</taxon>
    </lineage>
</organism>
<dbReference type="Proteomes" id="UP000273778">
    <property type="component" value="Chromosome"/>
</dbReference>
<evidence type="ECO:0008006" key="5">
    <source>
        <dbReference type="Google" id="ProtNLM"/>
    </source>
</evidence>
<keyword evidence="3" id="KW-1185">Reference proteome</keyword>
<dbReference type="Pfam" id="PF05345">
    <property type="entry name" value="He_PIG"/>
    <property type="match status" value="1"/>
</dbReference>
<evidence type="ECO:0000313" key="3">
    <source>
        <dbReference type="Proteomes" id="UP000273778"/>
    </source>
</evidence>
<dbReference type="RefSeq" id="WP_124011634.1">
    <property type="nucleotide sequence ID" value="NZ_CP034073.1"/>
</dbReference>
<dbReference type="Gene3D" id="2.60.40.10">
    <property type="entry name" value="Immunoglobulins"/>
    <property type="match status" value="2"/>
</dbReference>
<dbReference type="InterPro" id="IPR013783">
    <property type="entry name" value="Ig-like_fold"/>
</dbReference>
<reference evidence="1 3" key="1">
    <citation type="submission" date="2018-11" db="EMBL/GenBank/DDBJ databases">
        <title>Shewanella sp. M2.</title>
        <authorList>
            <person name="Hwang Y.J."/>
            <person name="Hwang C.Y."/>
        </authorList>
    </citation>
    <scope>NUCLEOTIDE SEQUENCE [LARGE SCALE GENOMIC DNA]</scope>
    <source>
        <strain evidence="1 3">M2</strain>
    </source>
</reference>
<dbReference type="InterPro" id="IPR015919">
    <property type="entry name" value="Cadherin-like_sf"/>
</dbReference>
<sequence length="734" mass="79536">MELTNKWQLSIVAIALSFVLTGCDSSSEDEVIQNIAPLISASAVVTAIEDSEYLYQLTVTDPDDANDGTNLTFTLTNPPDGMTINNTGLISWTPLEGVLTSGTVSVTVRDGGEDEAQQAVQDFDVIVTPVNDAPFVSAIAAQSIDSGSTFTYQLLVSDVDDTDTENDISFELVAGPTGLSISPSGLMSYTSSVLETISTDISVQVTDGGEDGVAPVQVSFNLNEKYFYTISGTTINYFNGEVIPDSVVSLSNGNLVVNTTTSDAEGLFTSKIQDIQLSDRLTLVADASDYSEAALSISRNELTQEHNLLLQPVHASISFDATQVSELAVDGNVLVTLPENSLVDLNGNLVSSAVVAELTVINPAIDIEMMPGDMLTTNSANEIVPIESFGAITVSFVDSAGNKLQLAPNKVAQIKIPVAGTNPPATIPLYYFDTTSGLWIEEGEALLFSVNDESFYQGNVSHFTTWNADMIYDTIIVNGCVEDEDGNLLNGARVISDGRDYLGRSLTFSIDDGTFSIPVKSHSTVLLGATIEFQSRTSIINTFEEDITLAECLVLSEALTKITLNWGEAPRDLDSHLYITDAEGNESHVYYANSEVTINETIIYLDVDDITSYGPEVISIPQFPVEGSYDYYVKNFSDSPDINPATTRVEFIFNNEQHIFSPPTDGITKWWHVAKIEKDADGQLLFAAINEWSEEPQSVTVQSSQRQQSVVPIKKIESIVKGMINSKYYDNHTK</sequence>
<accession>A0A3N4E844</accession>